<accession>A0A6N3EB76</accession>
<sequence length="109" mass="12510">MQHKCKITVLETRVFPELQEKYLSDPKSGPCPCFRAGQEFVLDGTDFWRMLDGKFCSEAWDCISRYVYAALQGGSIMKGWTNDEKMMIACCNDGTRPVIFKIERIDIAE</sequence>
<protein>
    <recommendedName>
        <fullName evidence="2">TIGR04076 family protein</fullName>
    </recommendedName>
</protein>
<dbReference type="EMBL" id="CACRUX010000067">
    <property type="protein sequence ID" value="VYU37028.1"/>
    <property type="molecule type" value="Genomic_DNA"/>
</dbReference>
<dbReference type="RefSeq" id="WP_156705390.1">
    <property type="nucleotide sequence ID" value="NZ_CACRUX010000067.1"/>
</dbReference>
<name>A0A6N3EB76_9FIRM</name>
<reference evidence="1" key="1">
    <citation type="submission" date="2019-11" db="EMBL/GenBank/DDBJ databases">
        <authorList>
            <person name="Feng L."/>
        </authorList>
    </citation>
    <scope>NUCLEOTIDE SEQUENCE</scope>
    <source>
        <strain evidence="1">VrattiLFYP33</strain>
    </source>
</reference>
<organism evidence="1">
    <name type="scientific">Veillonella ratti</name>
    <dbReference type="NCBI Taxonomy" id="103892"/>
    <lineage>
        <taxon>Bacteria</taxon>
        <taxon>Bacillati</taxon>
        <taxon>Bacillota</taxon>
        <taxon>Negativicutes</taxon>
        <taxon>Veillonellales</taxon>
        <taxon>Veillonellaceae</taxon>
        <taxon>Veillonella</taxon>
    </lineage>
</organism>
<evidence type="ECO:0008006" key="2">
    <source>
        <dbReference type="Google" id="ProtNLM"/>
    </source>
</evidence>
<dbReference type="AlphaFoldDB" id="A0A6N3EB76"/>
<gene>
    <name evidence="1" type="ORF">VRLFYP33_01861</name>
</gene>
<proteinExistence type="predicted"/>
<dbReference type="NCBIfam" id="TIGR04076">
    <property type="entry name" value="TIGR04076 family protein"/>
    <property type="match status" value="1"/>
</dbReference>
<evidence type="ECO:0000313" key="1">
    <source>
        <dbReference type="EMBL" id="VYU37028.1"/>
    </source>
</evidence>
<dbReference type="InterPro" id="IPR023811">
    <property type="entry name" value="CHP04076"/>
</dbReference>